<feature type="compositionally biased region" description="Low complexity" evidence="1">
    <location>
        <begin position="171"/>
        <end position="183"/>
    </location>
</feature>
<accession>A0ABD2HX96</accession>
<comment type="caution">
    <text evidence="3">The sequence shown here is derived from an EMBL/GenBank/DDBJ whole genome shotgun (WGS) entry which is preliminary data.</text>
</comment>
<evidence type="ECO:0000256" key="1">
    <source>
        <dbReference type="SAM" id="MobiDB-lite"/>
    </source>
</evidence>
<keyword evidence="2" id="KW-0472">Membrane</keyword>
<keyword evidence="2" id="KW-0812">Transmembrane</keyword>
<sequence>MVSDHWALLNQVPIFSNACNSVVPGRLLRLFAIVHSGNSSRSSSDEGTSSSASSLAANCALFECPAGANSECALTDATDAADQEGLLSVRLRRKDTQPPPTLSSTSNNNNTSSAEQQDDEEDDGQSAENGGDQRHILSLGNDGTSTEDGTGGGTTAEQKHQQQHQLSAEETPSTSARTPTTTTARKRTKSLLNFGTWDERFPLRAEITPVWAIGLAIVITVICLGLIASLFCAFFCYRRHKLRMRTLDFTGPKKMPTLHAFNPS</sequence>
<reference evidence="3 4" key="1">
    <citation type="submission" date="2024-10" db="EMBL/GenBank/DDBJ databases">
        <authorList>
            <person name="Kim D."/>
        </authorList>
    </citation>
    <scope>NUCLEOTIDE SEQUENCE [LARGE SCALE GENOMIC DNA]</scope>
    <source>
        <strain evidence="3">Taebaek</strain>
    </source>
</reference>
<evidence type="ECO:0000313" key="4">
    <source>
        <dbReference type="Proteomes" id="UP001620645"/>
    </source>
</evidence>
<feature type="transmembrane region" description="Helical" evidence="2">
    <location>
        <begin position="210"/>
        <end position="237"/>
    </location>
</feature>
<feature type="region of interest" description="Disordered" evidence="1">
    <location>
        <begin position="91"/>
        <end position="186"/>
    </location>
</feature>
<feature type="compositionally biased region" description="Acidic residues" evidence="1">
    <location>
        <begin position="116"/>
        <end position="125"/>
    </location>
</feature>
<protein>
    <submittedName>
        <fullName evidence="3">Uncharacterized protein</fullName>
    </submittedName>
</protein>
<keyword evidence="2" id="KW-1133">Transmembrane helix</keyword>
<organism evidence="3 4">
    <name type="scientific">Heterodera schachtii</name>
    <name type="common">Sugarbeet cyst nematode worm</name>
    <name type="synonym">Tylenchus schachtii</name>
    <dbReference type="NCBI Taxonomy" id="97005"/>
    <lineage>
        <taxon>Eukaryota</taxon>
        <taxon>Metazoa</taxon>
        <taxon>Ecdysozoa</taxon>
        <taxon>Nematoda</taxon>
        <taxon>Chromadorea</taxon>
        <taxon>Rhabditida</taxon>
        <taxon>Tylenchina</taxon>
        <taxon>Tylenchomorpha</taxon>
        <taxon>Tylenchoidea</taxon>
        <taxon>Heteroderidae</taxon>
        <taxon>Heteroderinae</taxon>
        <taxon>Heterodera</taxon>
    </lineage>
</organism>
<evidence type="ECO:0000313" key="3">
    <source>
        <dbReference type="EMBL" id="KAL3071326.1"/>
    </source>
</evidence>
<feature type="compositionally biased region" description="Low complexity" evidence="1">
    <location>
        <begin position="103"/>
        <end position="115"/>
    </location>
</feature>
<proteinExistence type="predicted"/>
<dbReference type="EMBL" id="JBICCN010000394">
    <property type="protein sequence ID" value="KAL3071326.1"/>
    <property type="molecule type" value="Genomic_DNA"/>
</dbReference>
<name>A0ABD2HX96_HETSC</name>
<keyword evidence="4" id="KW-1185">Reference proteome</keyword>
<gene>
    <name evidence="3" type="ORF">niasHS_017183</name>
</gene>
<dbReference type="AlphaFoldDB" id="A0ABD2HX96"/>
<evidence type="ECO:0000256" key="2">
    <source>
        <dbReference type="SAM" id="Phobius"/>
    </source>
</evidence>
<dbReference type="Proteomes" id="UP001620645">
    <property type="component" value="Unassembled WGS sequence"/>
</dbReference>